<dbReference type="GO" id="GO:0102266">
    <property type="term" value="F:tRNA-dihydrouridine20a synthase activity"/>
    <property type="evidence" value="ECO:0007669"/>
    <property type="project" value="RHEA"/>
</dbReference>
<evidence type="ECO:0000259" key="14">
    <source>
        <dbReference type="Pfam" id="PF01207"/>
    </source>
</evidence>
<dbReference type="GO" id="GO:0000049">
    <property type="term" value="F:tRNA binding"/>
    <property type="evidence" value="ECO:0007669"/>
    <property type="project" value="UniProtKB-UniRule"/>
</dbReference>
<dbReference type="GO" id="GO:0010181">
    <property type="term" value="F:FMN binding"/>
    <property type="evidence" value="ECO:0007669"/>
    <property type="project" value="UniProtKB-UniRule"/>
</dbReference>
<dbReference type="Gene3D" id="3.20.20.70">
    <property type="entry name" value="Aldolase class I"/>
    <property type="match status" value="1"/>
</dbReference>
<comment type="cofactor">
    <cofactor evidence="1 10 11 13">
        <name>FMN</name>
        <dbReference type="ChEBI" id="CHEBI:58210"/>
    </cofactor>
</comment>
<evidence type="ECO:0000256" key="12">
    <source>
        <dbReference type="PIRSR" id="PIRSR006621-1"/>
    </source>
</evidence>
<dbReference type="SUPFAM" id="SSF51395">
    <property type="entry name" value="FMN-linked oxidoreductases"/>
    <property type="match status" value="1"/>
</dbReference>
<feature type="binding site" evidence="10 13">
    <location>
        <position position="146"/>
    </location>
    <ligand>
        <name>FMN</name>
        <dbReference type="ChEBI" id="CHEBI:58210"/>
    </ligand>
</feature>
<dbReference type="InterPro" id="IPR004653">
    <property type="entry name" value="DusA"/>
</dbReference>
<keyword evidence="8 10" id="KW-0560">Oxidoreductase</keyword>
<dbReference type="RefSeq" id="WP_116686862.1">
    <property type="nucleotide sequence ID" value="NZ_CAWNYD010000003.1"/>
</dbReference>
<feature type="site" description="Interacts with tRNA; defines subfamily-specific binding signature" evidence="10">
    <location>
        <position position="309"/>
    </location>
</feature>
<dbReference type="PANTHER" id="PTHR42907:SF1">
    <property type="entry name" value="FMN-LINKED OXIDOREDUCTASES SUPERFAMILY PROTEIN"/>
    <property type="match status" value="1"/>
</dbReference>
<keyword evidence="7 10" id="KW-0694">RNA-binding</keyword>
<keyword evidence="13" id="KW-0547">Nucleotide-binding</keyword>
<comment type="catalytic activity">
    <reaction evidence="10">
        <text>5,6-dihydrouridine(20a) in tRNA + NAD(+) = uridine(20a) in tRNA + NADH + H(+)</text>
        <dbReference type="Rhea" id="RHEA:53348"/>
        <dbReference type="Rhea" id="RHEA-COMP:13535"/>
        <dbReference type="Rhea" id="RHEA-COMP:13536"/>
        <dbReference type="ChEBI" id="CHEBI:15378"/>
        <dbReference type="ChEBI" id="CHEBI:57540"/>
        <dbReference type="ChEBI" id="CHEBI:57945"/>
        <dbReference type="ChEBI" id="CHEBI:65315"/>
        <dbReference type="ChEBI" id="CHEBI:74443"/>
    </reaction>
</comment>
<evidence type="ECO:0000256" key="4">
    <source>
        <dbReference type="ARBA" id="ARBA00022643"/>
    </source>
</evidence>
<feature type="site" description="Interacts with tRNA; defines subfamily-specific binding signature" evidence="10">
    <location>
        <position position="190"/>
    </location>
</feature>
<keyword evidence="2 10" id="KW-0820">tRNA-binding</keyword>
<dbReference type="EC" id="1.3.1.91" evidence="10"/>
<dbReference type="GO" id="GO:0050660">
    <property type="term" value="F:flavin adenine dinucleotide binding"/>
    <property type="evidence" value="ECO:0007669"/>
    <property type="project" value="InterPro"/>
</dbReference>
<dbReference type="InterPro" id="IPR035587">
    <property type="entry name" value="DUS-like_FMN-bd"/>
</dbReference>
<dbReference type="HAMAP" id="MF_02041">
    <property type="entry name" value="DusA_subfam"/>
    <property type="match status" value="1"/>
</dbReference>
<comment type="catalytic activity">
    <reaction evidence="10">
        <text>5,6-dihydrouridine(20) in tRNA + NAD(+) = uridine(20) in tRNA + NADH + H(+)</text>
        <dbReference type="Rhea" id="RHEA:53340"/>
        <dbReference type="Rhea" id="RHEA-COMP:13533"/>
        <dbReference type="Rhea" id="RHEA-COMP:13534"/>
        <dbReference type="ChEBI" id="CHEBI:15378"/>
        <dbReference type="ChEBI" id="CHEBI:57540"/>
        <dbReference type="ChEBI" id="CHEBI:57945"/>
        <dbReference type="ChEBI" id="CHEBI:65315"/>
        <dbReference type="ChEBI" id="CHEBI:74443"/>
        <dbReference type="EC" id="1.3.1.91"/>
    </reaction>
</comment>
<evidence type="ECO:0000256" key="9">
    <source>
        <dbReference type="ARBA" id="ARBA00058013"/>
    </source>
</evidence>
<evidence type="ECO:0000256" key="8">
    <source>
        <dbReference type="ARBA" id="ARBA00023002"/>
    </source>
</evidence>
<dbReference type="GO" id="GO:0102264">
    <property type="term" value="F:tRNA-dihydrouridine20 synthase activity"/>
    <property type="evidence" value="ECO:0007669"/>
    <property type="project" value="UniProtKB-EC"/>
</dbReference>
<keyword evidence="6 10" id="KW-0521">NADP</keyword>
<feature type="binding site" evidence="10 13">
    <location>
        <position position="178"/>
    </location>
    <ligand>
        <name>FMN</name>
        <dbReference type="ChEBI" id="CHEBI:58210"/>
    </ligand>
</feature>
<dbReference type="Pfam" id="PF01207">
    <property type="entry name" value="Dus"/>
    <property type="match status" value="1"/>
</dbReference>
<evidence type="ECO:0000256" key="5">
    <source>
        <dbReference type="ARBA" id="ARBA00022694"/>
    </source>
</evidence>
<feature type="active site" description="Proton donor" evidence="10 12">
    <location>
        <position position="107"/>
    </location>
</feature>
<dbReference type="PROSITE" id="PS01136">
    <property type="entry name" value="UPF0034"/>
    <property type="match status" value="1"/>
</dbReference>
<gene>
    <name evidence="10" type="primary">dusA</name>
    <name evidence="15" type="ORF">DC094_09370</name>
</gene>
<dbReference type="EMBL" id="QDDL01000003">
    <property type="protein sequence ID" value="PVZ69527.1"/>
    <property type="molecule type" value="Genomic_DNA"/>
</dbReference>
<dbReference type="Proteomes" id="UP000244906">
    <property type="component" value="Unassembled WGS sequence"/>
</dbReference>
<feature type="site" description="Interacts with tRNA" evidence="10">
    <location>
        <position position="193"/>
    </location>
</feature>
<dbReference type="OrthoDB" id="9783413at2"/>
<evidence type="ECO:0000256" key="11">
    <source>
        <dbReference type="PIRNR" id="PIRNR006621"/>
    </source>
</evidence>
<comment type="similarity">
    <text evidence="10">Belongs to the Dus family. DusA subfamily.</text>
</comment>
<accession>A0A2V1H2K5</accession>
<reference evidence="15 16" key="1">
    <citation type="submission" date="2018-04" db="EMBL/GenBank/DDBJ databases">
        <title>Thalassorhabdus spongiae gen. nov., sp. nov., isolated from a marine sponge in South-West Iceland.</title>
        <authorList>
            <person name="Knobloch S."/>
            <person name="Daussin A."/>
            <person name="Johannsson R."/>
            <person name="Marteinsson V.T."/>
        </authorList>
    </citation>
    <scope>NUCLEOTIDE SEQUENCE [LARGE SCALE GENOMIC DNA]</scope>
    <source>
        <strain evidence="15 16">Hp12</strain>
    </source>
</reference>
<sequence length="334" mass="37423">MQQDVNSQYFYANGLPKRLISVAPMLDWTDRHDRYFLRLLSKNCWLYSEMVTTGAIIYGDKQRHLDFSECEQPIALQLGGSDPQDLAKCAKLGEAWGYNEINLNVGCPSDRVQSGAFGACLMAKPQLVSDCIKSMRDVVDIDVTVKHRIGIDDLDSYQLLCDFVGKVAESGCETFIVHGRKAILGGLSPKENRDIPPLKYDTVLQLKKDFPHLEIILNGGIQDLEQAKPFIGPLDGVMIGRAAYQSPWILSQCDSQIYGGEDQGYSRAQIIEKMLPYIDQHLARGGKLKHISRHLLGLFQGIPGARKWRRMISENAHLPQSNGKLLVDALDHVR</sequence>
<dbReference type="PIRSF" id="PIRSF006621">
    <property type="entry name" value="Dus"/>
    <property type="match status" value="1"/>
</dbReference>
<dbReference type="PANTHER" id="PTHR42907">
    <property type="entry name" value="FMN-LINKED OXIDOREDUCTASES SUPERFAMILY PROTEIN"/>
    <property type="match status" value="1"/>
</dbReference>
<evidence type="ECO:0000256" key="2">
    <source>
        <dbReference type="ARBA" id="ARBA00022555"/>
    </source>
</evidence>
<feature type="site" description="Interacts with tRNA" evidence="10">
    <location>
        <position position="104"/>
    </location>
</feature>
<dbReference type="AlphaFoldDB" id="A0A2V1H2K5"/>
<evidence type="ECO:0000256" key="6">
    <source>
        <dbReference type="ARBA" id="ARBA00022857"/>
    </source>
</evidence>
<proteinExistence type="inferred from homology"/>
<evidence type="ECO:0000256" key="10">
    <source>
        <dbReference type="HAMAP-Rule" id="MF_02041"/>
    </source>
</evidence>
<protein>
    <recommendedName>
        <fullName evidence="10">tRNA-dihydrouridine(20/20a) synthase</fullName>
        <ecNumber evidence="10">1.3.1.91</ecNumber>
    </recommendedName>
    <alternativeName>
        <fullName evidence="10">U20-specific dihydrouridine synthase</fullName>
        <shortName evidence="10">U20-specific Dus</shortName>
    </alternativeName>
    <alternativeName>
        <fullName evidence="10">tRNA-dihydrouridine synthase A</fullName>
    </alternativeName>
</protein>
<dbReference type="FunFam" id="3.20.20.70:FF:000083">
    <property type="entry name" value="tRNA-dihydrouridine(20/20a) synthase"/>
    <property type="match status" value="1"/>
</dbReference>
<organism evidence="15 16">
    <name type="scientific">Pelagibaculum spongiae</name>
    <dbReference type="NCBI Taxonomy" id="2080658"/>
    <lineage>
        <taxon>Bacteria</taxon>
        <taxon>Pseudomonadati</taxon>
        <taxon>Pseudomonadota</taxon>
        <taxon>Gammaproteobacteria</taxon>
        <taxon>Oceanospirillales</taxon>
        <taxon>Pelagibaculum</taxon>
    </lineage>
</organism>
<feature type="site" description="Interacts with tRNA; defines subfamily-specific binding signature" evidence="10">
    <location>
        <position position="306"/>
    </location>
</feature>
<feature type="binding site" evidence="10 13">
    <location>
        <begin position="240"/>
        <end position="241"/>
    </location>
    <ligand>
        <name>FMN</name>
        <dbReference type="ChEBI" id="CHEBI:58210"/>
    </ligand>
</feature>
<comment type="caution">
    <text evidence="15">The sequence shown here is derived from an EMBL/GenBank/DDBJ whole genome shotgun (WGS) entry which is preliminary data.</text>
</comment>
<feature type="domain" description="DUS-like FMN-binding" evidence="14">
    <location>
        <begin position="22"/>
        <end position="324"/>
    </location>
</feature>
<dbReference type="NCBIfam" id="TIGR00742">
    <property type="entry name" value="yjbN"/>
    <property type="match status" value="1"/>
</dbReference>
<dbReference type="InterPro" id="IPR001269">
    <property type="entry name" value="DUS_fam"/>
</dbReference>
<dbReference type="InterPro" id="IPR018517">
    <property type="entry name" value="tRNA_hU_synthase_CS"/>
</dbReference>
<dbReference type="CDD" id="cd02801">
    <property type="entry name" value="DUS_like_FMN"/>
    <property type="match status" value="1"/>
</dbReference>
<dbReference type="InterPro" id="IPR013785">
    <property type="entry name" value="Aldolase_TIM"/>
</dbReference>
<comment type="similarity">
    <text evidence="11">Belongs to the dus family.</text>
</comment>
<evidence type="ECO:0000256" key="7">
    <source>
        <dbReference type="ARBA" id="ARBA00022884"/>
    </source>
</evidence>
<keyword evidence="3 10" id="KW-0285">Flavoprotein</keyword>
<evidence type="ECO:0000313" key="15">
    <source>
        <dbReference type="EMBL" id="PVZ69527.1"/>
    </source>
</evidence>
<keyword evidence="16" id="KW-1185">Reference proteome</keyword>
<keyword evidence="4 10" id="KW-0288">FMN</keyword>
<feature type="binding site" evidence="10">
    <location>
        <begin position="24"/>
        <end position="26"/>
    </location>
    <ligand>
        <name>FMN</name>
        <dbReference type="ChEBI" id="CHEBI:58210"/>
    </ligand>
</feature>
<comment type="catalytic activity">
    <reaction evidence="10">
        <text>5,6-dihydrouridine(20) in tRNA + NADP(+) = uridine(20) in tRNA + NADPH + H(+)</text>
        <dbReference type="Rhea" id="RHEA:53336"/>
        <dbReference type="Rhea" id="RHEA-COMP:13533"/>
        <dbReference type="Rhea" id="RHEA-COMP:13534"/>
        <dbReference type="ChEBI" id="CHEBI:15378"/>
        <dbReference type="ChEBI" id="CHEBI:57783"/>
        <dbReference type="ChEBI" id="CHEBI:58349"/>
        <dbReference type="ChEBI" id="CHEBI:65315"/>
        <dbReference type="ChEBI" id="CHEBI:74443"/>
        <dbReference type="EC" id="1.3.1.91"/>
    </reaction>
</comment>
<feature type="binding site" evidence="10 13">
    <location>
        <position position="77"/>
    </location>
    <ligand>
        <name>FMN</name>
        <dbReference type="ChEBI" id="CHEBI:58210"/>
    </ligand>
</feature>
<keyword evidence="5 10" id="KW-0819">tRNA processing</keyword>
<feature type="binding site" evidence="10 13">
    <location>
        <begin position="218"/>
        <end position="220"/>
    </location>
    <ligand>
        <name>FMN</name>
        <dbReference type="ChEBI" id="CHEBI:58210"/>
    </ligand>
</feature>
<dbReference type="Gene3D" id="1.20.120.1460">
    <property type="match status" value="1"/>
</dbReference>
<evidence type="ECO:0000256" key="1">
    <source>
        <dbReference type="ARBA" id="ARBA00001917"/>
    </source>
</evidence>
<comment type="catalytic activity">
    <reaction evidence="10">
        <text>5,6-dihydrouridine(20a) in tRNA + NADP(+) = uridine(20a) in tRNA + NADPH + H(+)</text>
        <dbReference type="Rhea" id="RHEA:53344"/>
        <dbReference type="Rhea" id="RHEA-COMP:13535"/>
        <dbReference type="Rhea" id="RHEA-COMP:13536"/>
        <dbReference type="ChEBI" id="CHEBI:15378"/>
        <dbReference type="ChEBI" id="CHEBI:57783"/>
        <dbReference type="ChEBI" id="CHEBI:58349"/>
        <dbReference type="ChEBI" id="CHEBI:65315"/>
        <dbReference type="ChEBI" id="CHEBI:74443"/>
    </reaction>
</comment>
<dbReference type="NCBIfam" id="NF008774">
    <property type="entry name" value="PRK11815.1"/>
    <property type="match status" value="1"/>
</dbReference>
<evidence type="ECO:0000256" key="13">
    <source>
        <dbReference type="PIRSR" id="PIRSR006621-2"/>
    </source>
</evidence>
<evidence type="ECO:0000256" key="3">
    <source>
        <dbReference type="ARBA" id="ARBA00022630"/>
    </source>
</evidence>
<comment type="function">
    <text evidence="9 10">Catalyzes the synthesis of 5,6-dihydrouridine (D), a modified base found in the D-loop of most tRNAs, via the reduction of the C5-C6 double bond in target uridines. Specifically modifies U20 and U20a in tRNAs.</text>
</comment>
<name>A0A2V1H2K5_9GAMM</name>
<evidence type="ECO:0000313" key="16">
    <source>
        <dbReference type="Proteomes" id="UP000244906"/>
    </source>
</evidence>